<dbReference type="Pfam" id="PF00361">
    <property type="entry name" value="Proton_antipo_M"/>
    <property type="match status" value="1"/>
</dbReference>
<accession>A0A3G3IF62</accession>
<comment type="similarity">
    <text evidence="2">Belongs to the complex I subunit 4 family.</text>
</comment>
<evidence type="ECO:0000256" key="4">
    <source>
        <dbReference type="ARBA" id="ARBA00022989"/>
    </source>
</evidence>
<feature type="transmembrane region" description="Helical" evidence="6">
    <location>
        <begin position="31"/>
        <end position="54"/>
    </location>
</feature>
<keyword evidence="5 6" id="KW-0472">Membrane</keyword>
<evidence type="ECO:0000313" key="8">
    <source>
        <dbReference type="EMBL" id="AYQ54401.1"/>
    </source>
</evidence>
<dbReference type="InterPro" id="IPR010227">
    <property type="entry name" value="NADH_Q_OxRdtase_chainM/4"/>
</dbReference>
<feature type="transmembrane region" description="Helical" evidence="6">
    <location>
        <begin position="459"/>
        <end position="480"/>
    </location>
</feature>
<dbReference type="GO" id="GO:0008137">
    <property type="term" value="F:NADH dehydrogenase (ubiquinone) activity"/>
    <property type="evidence" value="ECO:0007669"/>
    <property type="project" value="InterPro"/>
</dbReference>
<dbReference type="AlphaFoldDB" id="A0A3G3IF62"/>
<sequence>MDGSFILPAIILVPLIGAILTLFMGGEKQKYARIVAFVFTLITLGLTAIIMLGGDDLSQFDFSANWIDSAGLKMSLLFTVDGLSILMVFLTAVLEVIVVAFSYKEGDRPNYFFTLLLAIEVGLMGVYTAADYFLFYIMWEITLIPMYFLISWYGGPRRHYSAIKFFIYTHVASLVMLIGIFALAFQAAEINGGVVDFSFAAITQASPFFNEVFQTLVFGLLFFGFAVKMPAVPFHTWLPDAHTEAPTAGSVLLAGVMLKMGSYGIIRVCIENLELGAQNWQSIMIFMGLLAMIYGAYACIAQRDLKKMVAYSSISHMGLVMVSMGCLTTTGIEFAIFQMFAHGLISAMLFMVCGMAGHNIGTREIPLLGGMAGKMPIYATFMMFAFMASLGLPGLIGFWGEFGIVYAFYDWCVDNDVIYLLVFCLLSLLLTAGYYLFAMQRTLFGRLTKKIDLTHVHDVDKIEAICLGVLALLVVLYGVWPELALTMINLYSFPGVI</sequence>
<name>A0A3G3IF62_9ARCH</name>
<dbReference type="RefSeq" id="WP_015504110.1">
    <property type="nucleotide sequence ID" value="NZ_CAYASN010000006.1"/>
</dbReference>
<feature type="transmembrane region" description="Helical" evidence="6">
    <location>
        <begin position="418"/>
        <end position="438"/>
    </location>
</feature>
<evidence type="ECO:0000259" key="7">
    <source>
        <dbReference type="Pfam" id="PF00361"/>
    </source>
</evidence>
<evidence type="ECO:0000313" key="9">
    <source>
        <dbReference type="Proteomes" id="UP000273278"/>
    </source>
</evidence>
<keyword evidence="3 6" id="KW-0812">Transmembrane</keyword>
<dbReference type="GO" id="GO:0015990">
    <property type="term" value="P:electron transport coupled proton transport"/>
    <property type="evidence" value="ECO:0007669"/>
    <property type="project" value="TreeGrafter"/>
</dbReference>
<evidence type="ECO:0000256" key="5">
    <source>
        <dbReference type="ARBA" id="ARBA00023136"/>
    </source>
</evidence>
<dbReference type="InterPro" id="IPR001750">
    <property type="entry name" value="ND/Mrp_TM"/>
</dbReference>
<keyword evidence="4 6" id="KW-1133">Transmembrane helix</keyword>
<reference evidence="8 9" key="1">
    <citation type="submission" date="2016-10" db="EMBL/GenBank/DDBJ databases">
        <title>Complete genome of the TMA-utilizing, human hosted archaeon Methanomethylophilus alvus Gen. nov, sp. nov., strain Mx-05, derived from a pure culture.</title>
        <authorList>
            <person name="Brugere J.-F."/>
            <person name="Ben Hania W."/>
            <person name="Chaudhary P.P."/>
            <person name="Gaci N."/>
            <person name="Borrel G."/>
            <person name="Cao Van Tuat L."/>
            <person name="Fardeau M.-L."/>
            <person name="Harris H.M.B."/>
            <person name="O'Toole P.W."/>
            <person name="Ollivier B."/>
        </authorList>
    </citation>
    <scope>NUCLEOTIDE SEQUENCE [LARGE SCALE GENOMIC DNA]</scope>
    <source>
        <strain evidence="8 9">Mx-05</strain>
    </source>
</reference>
<evidence type="ECO:0000256" key="3">
    <source>
        <dbReference type="ARBA" id="ARBA00022692"/>
    </source>
</evidence>
<gene>
    <name evidence="8" type="ORF">BKD89_01005</name>
</gene>
<comment type="subcellular location">
    <subcellularLocation>
        <location evidence="1">Membrane</location>
        <topology evidence="1">Multi-pass membrane protein</topology>
    </subcellularLocation>
</comment>
<organism evidence="8 9">
    <name type="scientific">Methanomethylophilus alvi</name>
    <dbReference type="NCBI Taxonomy" id="1291540"/>
    <lineage>
        <taxon>Archaea</taxon>
        <taxon>Methanobacteriati</taxon>
        <taxon>Thermoplasmatota</taxon>
        <taxon>Thermoplasmata</taxon>
        <taxon>Methanomassiliicoccales</taxon>
        <taxon>Methanomethylophilaceae</taxon>
        <taxon>Methanomethylophilus</taxon>
    </lineage>
</organism>
<feature type="transmembrane region" description="Helical" evidence="6">
    <location>
        <begin position="208"/>
        <end position="227"/>
    </location>
</feature>
<dbReference type="NCBIfam" id="TIGR01972">
    <property type="entry name" value="NDH_I_M"/>
    <property type="match status" value="1"/>
</dbReference>
<feature type="transmembrane region" description="Helical" evidence="6">
    <location>
        <begin position="165"/>
        <end position="188"/>
    </location>
</feature>
<proteinExistence type="inferred from homology"/>
<dbReference type="GO" id="GO:0003954">
    <property type="term" value="F:NADH dehydrogenase activity"/>
    <property type="evidence" value="ECO:0007669"/>
    <property type="project" value="TreeGrafter"/>
</dbReference>
<feature type="transmembrane region" description="Helical" evidence="6">
    <location>
        <begin position="336"/>
        <end position="356"/>
    </location>
</feature>
<feature type="transmembrane region" description="Helical" evidence="6">
    <location>
        <begin position="309"/>
        <end position="330"/>
    </location>
</feature>
<dbReference type="GO" id="GO:0048039">
    <property type="term" value="F:ubiquinone binding"/>
    <property type="evidence" value="ECO:0007669"/>
    <property type="project" value="TreeGrafter"/>
</dbReference>
<feature type="transmembrane region" description="Helical" evidence="6">
    <location>
        <begin position="6"/>
        <end position="24"/>
    </location>
</feature>
<dbReference type="EMBL" id="CP017686">
    <property type="protein sequence ID" value="AYQ54401.1"/>
    <property type="molecule type" value="Genomic_DNA"/>
</dbReference>
<feature type="transmembrane region" description="Helical" evidence="6">
    <location>
        <begin position="248"/>
        <end position="266"/>
    </location>
</feature>
<dbReference type="GeneID" id="41321004"/>
<feature type="transmembrane region" description="Helical" evidence="6">
    <location>
        <begin position="377"/>
        <end position="398"/>
    </location>
</feature>
<protein>
    <submittedName>
        <fullName evidence="8">Dehydrogenase</fullName>
    </submittedName>
</protein>
<dbReference type="InterPro" id="IPR003918">
    <property type="entry name" value="NADH_UbQ_OxRdtase"/>
</dbReference>
<dbReference type="PRINTS" id="PR01437">
    <property type="entry name" value="NUOXDRDTASE4"/>
</dbReference>
<evidence type="ECO:0000256" key="1">
    <source>
        <dbReference type="ARBA" id="ARBA00004141"/>
    </source>
</evidence>
<dbReference type="PANTHER" id="PTHR43507:SF1">
    <property type="entry name" value="NADH-UBIQUINONE OXIDOREDUCTASE CHAIN 4"/>
    <property type="match status" value="1"/>
</dbReference>
<evidence type="ECO:0000256" key="6">
    <source>
        <dbReference type="SAM" id="Phobius"/>
    </source>
</evidence>
<dbReference type="GO" id="GO:0042773">
    <property type="term" value="P:ATP synthesis coupled electron transport"/>
    <property type="evidence" value="ECO:0007669"/>
    <property type="project" value="InterPro"/>
</dbReference>
<dbReference type="Proteomes" id="UP000273278">
    <property type="component" value="Chromosome"/>
</dbReference>
<dbReference type="PANTHER" id="PTHR43507">
    <property type="entry name" value="NADH-UBIQUINONE OXIDOREDUCTASE CHAIN 4"/>
    <property type="match status" value="1"/>
</dbReference>
<feature type="transmembrane region" description="Helical" evidence="6">
    <location>
        <begin position="278"/>
        <end position="297"/>
    </location>
</feature>
<dbReference type="OMA" id="ITRWGNQ"/>
<feature type="domain" description="NADH:quinone oxidoreductase/Mrp antiporter transmembrane" evidence="7">
    <location>
        <begin position="129"/>
        <end position="416"/>
    </location>
</feature>
<feature type="transmembrane region" description="Helical" evidence="6">
    <location>
        <begin position="133"/>
        <end position="153"/>
    </location>
</feature>
<evidence type="ECO:0000256" key="2">
    <source>
        <dbReference type="ARBA" id="ARBA00009025"/>
    </source>
</evidence>
<feature type="transmembrane region" description="Helical" evidence="6">
    <location>
        <begin position="74"/>
        <end position="103"/>
    </location>
</feature>
<dbReference type="GO" id="GO:0016020">
    <property type="term" value="C:membrane"/>
    <property type="evidence" value="ECO:0007669"/>
    <property type="project" value="UniProtKB-SubCell"/>
</dbReference>
<feature type="transmembrane region" description="Helical" evidence="6">
    <location>
        <begin position="110"/>
        <end position="127"/>
    </location>
</feature>